<accession>A0A915PZA5</accession>
<dbReference type="WBParaSite" id="sdigi.contig62.g3343.t1">
    <property type="protein sequence ID" value="sdigi.contig62.g3343.t1"/>
    <property type="gene ID" value="sdigi.contig62.g3343"/>
</dbReference>
<proteinExistence type="predicted"/>
<dbReference type="AlphaFoldDB" id="A0A915PZA5"/>
<keyword evidence="1" id="KW-1185">Reference proteome</keyword>
<protein>
    <submittedName>
        <fullName evidence="2">Uncharacterized protein</fullName>
    </submittedName>
</protein>
<organism evidence="1 2">
    <name type="scientific">Setaria digitata</name>
    <dbReference type="NCBI Taxonomy" id="48799"/>
    <lineage>
        <taxon>Eukaryota</taxon>
        <taxon>Metazoa</taxon>
        <taxon>Ecdysozoa</taxon>
        <taxon>Nematoda</taxon>
        <taxon>Chromadorea</taxon>
        <taxon>Rhabditida</taxon>
        <taxon>Spirurina</taxon>
        <taxon>Spiruromorpha</taxon>
        <taxon>Filarioidea</taxon>
        <taxon>Setariidae</taxon>
        <taxon>Setaria</taxon>
    </lineage>
</organism>
<evidence type="ECO:0000313" key="1">
    <source>
        <dbReference type="Proteomes" id="UP000887581"/>
    </source>
</evidence>
<reference evidence="2" key="1">
    <citation type="submission" date="2022-11" db="UniProtKB">
        <authorList>
            <consortium name="WormBaseParasite"/>
        </authorList>
    </citation>
    <scope>IDENTIFICATION</scope>
</reference>
<name>A0A915PZA5_9BILA</name>
<dbReference type="Proteomes" id="UP000887581">
    <property type="component" value="Unplaced"/>
</dbReference>
<sequence length="113" mass="12789">MVTCQKLLQEAKVRHVVSLRKELTHEIEISTWNPYVKQEPPTHVHPQPPNRLLAIPKTAQSIISDHSSENEIPNQEESKGVRFGCVTAVGLFSRVAISQGSRLLHVTLTHFYK</sequence>
<evidence type="ECO:0000313" key="2">
    <source>
        <dbReference type="WBParaSite" id="sdigi.contig62.g3343.t1"/>
    </source>
</evidence>